<dbReference type="AlphaFoldDB" id="A0A831VNJ5"/>
<proteinExistence type="inferred from homology"/>
<dbReference type="EMBL" id="DRGL01000047">
    <property type="protein sequence ID" value="HEA21780.1"/>
    <property type="molecule type" value="Genomic_DNA"/>
</dbReference>
<dbReference type="InterPro" id="IPR058625">
    <property type="entry name" value="MdtA-like_BSH"/>
</dbReference>
<dbReference type="Gene3D" id="2.40.50.100">
    <property type="match status" value="1"/>
</dbReference>
<comment type="subcellular location">
    <subcellularLocation>
        <location evidence="1">Cell envelope</location>
    </subcellularLocation>
</comment>
<dbReference type="Pfam" id="PF25967">
    <property type="entry name" value="RND-MFP_C"/>
    <property type="match status" value="1"/>
</dbReference>
<evidence type="ECO:0000259" key="3">
    <source>
        <dbReference type="Pfam" id="PF25917"/>
    </source>
</evidence>
<dbReference type="GO" id="GO:0030313">
    <property type="term" value="C:cell envelope"/>
    <property type="evidence" value="ECO:0007669"/>
    <property type="project" value="UniProtKB-SubCell"/>
</dbReference>
<dbReference type="PANTHER" id="PTHR30158">
    <property type="entry name" value="ACRA/E-RELATED COMPONENT OF DRUG EFFLUX TRANSPORTER"/>
    <property type="match status" value="1"/>
</dbReference>
<accession>A0A831VNJ5</accession>
<evidence type="ECO:0000259" key="5">
    <source>
        <dbReference type="Pfam" id="PF25967"/>
    </source>
</evidence>
<sequence length="361" mass="40731">MIKKFLIGMSLCALMFQISCGHKKETEKKASKFLVTTPAQIDTSITSDYVSQIQSIRHIEIRAQERGYLQDIYVDEGQAVKKGQLLFQIMPKLYEAEMQKAKAAANYAEIEYQNTKSLADSNVVSPNELAMASAELAKAKSELALAQVHLDFTKIRAPFDGIIDRFHVRDGSLLDEGELLTELSDNSKMWVYFNVPEAEYLDYKIKLKKGEDTNVSLLMANNQLFPKKGVIETIEADFNNETGNIPFRAVFDNPDGLLRHGETGSIKLTIPLKNALLIPQKTTYEILDQKYVFVVDEKNTIHSRNVKIGDEMPHIYVVTDGLKANEKILLDGLRKVKENDTITAEFVKPETVMAQLDLYAE</sequence>
<gene>
    <name evidence="6" type="ORF">ENH87_12800</name>
</gene>
<comment type="similarity">
    <text evidence="2">Belongs to the membrane fusion protein (MFP) (TC 8.A.1) family.</text>
</comment>
<dbReference type="InterPro" id="IPR006143">
    <property type="entry name" value="RND_pump_MFP"/>
</dbReference>
<evidence type="ECO:0000259" key="4">
    <source>
        <dbReference type="Pfam" id="PF25944"/>
    </source>
</evidence>
<name>A0A831VNJ5_9FLAO</name>
<feature type="domain" description="Multidrug resistance protein MdtA-like C-terminal permuted SH3" evidence="5">
    <location>
        <begin position="274"/>
        <end position="334"/>
    </location>
</feature>
<dbReference type="InterPro" id="IPR058626">
    <property type="entry name" value="MdtA-like_b-barrel"/>
</dbReference>
<dbReference type="GO" id="GO:0022857">
    <property type="term" value="F:transmembrane transporter activity"/>
    <property type="evidence" value="ECO:0007669"/>
    <property type="project" value="InterPro"/>
</dbReference>
<dbReference type="GO" id="GO:0046677">
    <property type="term" value="P:response to antibiotic"/>
    <property type="evidence" value="ECO:0007669"/>
    <property type="project" value="TreeGrafter"/>
</dbReference>
<feature type="domain" description="Multidrug resistance protein MdtA-like beta-barrel" evidence="4">
    <location>
        <begin position="189"/>
        <end position="268"/>
    </location>
</feature>
<comment type="caution">
    <text evidence="6">The sequence shown here is derived from an EMBL/GenBank/DDBJ whole genome shotgun (WGS) entry which is preliminary data.</text>
</comment>
<dbReference type="Gene3D" id="2.40.420.20">
    <property type="match status" value="1"/>
</dbReference>
<dbReference type="Gene3D" id="2.40.30.170">
    <property type="match status" value="1"/>
</dbReference>
<dbReference type="GO" id="GO:0005886">
    <property type="term" value="C:plasma membrane"/>
    <property type="evidence" value="ECO:0007669"/>
    <property type="project" value="TreeGrafter"/>
</dbReference>
<evidence type="ECO:0000313" key="6">
    <source>
        <dbReference type="EMBL" id="HEA21780.1"/>
    </source>
</evidence>
<protein>
    <submittedName>
        <fullName evidence="6">Efflux RND transporter periplasmic adaptor subunit</fullName>
    </submittedName>
</protein>
<dbReference type="Pfam" id="PF25944">
    <property type="entry name" value="Beta-barrel_RND"/>
    <property type="match status" value="1"/>
</dbReference>
<dbReference type="Proteomes" id="UP000886191">
    <property type="component" value="Unassembled WGS sequence"/>
</dbReference>
<dbReference type="Pfam" id="PF25917">
    <property type="entry name" value="BSH_RND"/>
    <property type="match status" value="1"/>
</dbReference>
<dbReference type="SUPFAM" id="SSF111369">
    <property type="entry name" value="HlyD-like secretion proteins"/>
    <property type="match status" value="1"/>
</dbReference>
<dbReference type="Gene3D" id="1.10.287.470">
    <property type="entry name" value="Helix hairpin bin"/>
    <property type="match status" value="1"/>
</dbReference>
<dbReference type="InterPro" id="IPR058627">
    <property type="entry name" value="MdtA-like_C"/>
</dbReference>
<dbReference type="NCBIfam" id="TIGR01730">
    <property type="entry name" value="RND_mfp"/>
    <property type="match status" value="1"/>
</dbReference>
<organism evidence="6">
    <name type="scientific">Pricia antarctica</name>
    <dbReference type="NCBI Taxonomy" id="641691"/>
    <lineage>
        <taxon>Bacteria</taxon>
        <taxon>Pseudomonadati</taxon>
        <taxon>Bacteroidota</taxon>
        <taxon>Flavobacteriia</taxon>
        <taxon>Flavobacteriales</taxon>
        <taxon>Flavobacteriaceae</taxon>
        <taxon>Pricia</taxon>
    </lineage>
</organism>
<dbReference type="PANTHER" id="PTHR30158:SF23">
    <property type="entry name" value="MULTIDRUG RESISTANCE PROTEIN MEXA"/>
    <property type="match status" value="1"/>
</dbReference>
<feature type="domain" description="Multidrug resistance protein MdtA-like barrel-sandwich hybrid" evidence="3">
    <location>
        <begin position="57"/>
        <end position="178"/>
    </location>
</feature>
<reference evidence="6" key="1">
    <citation type="journal article" date="2020" name="mSystems">
        <title>Genome- and Community-Level Interaction Insights into Carbon Utilization and Element Cycling Functions of Hydrothermarchaeota in Hydrothermal Sediment.</title>
        <authorList>
            <person name="Zhou Z."/>
            <person name="Liu Y."/>
            <person name="Xu W."/>
            <person name="Pan J."/>
            <person name="Luo Z.H."/>
            <person name="Li M."/>
        </authorList>
    </citation>
    <scope>NUCLEOTIDE SEQUENCE [LARGE SCALE GENOMIC DNA]</scope>
    <source>
        <strain evidence="6">HyVt-345</strain>
    </source>
</reference>
<evidence type="ECO:0000256" key="1">
    <source>
        <dbReference type="ARBA" id="ARBA00004196"/>
    </source>
</evidence>
<evidence type="ECO:0000256" key="2">
    <source>
        <dbReference type="ARBA" id="ARBA00009477"/>
    </source>
</evidence>